<evidence type="ECO:0000313" key="1">
    <source>
        <dbReference type="EMBL" id="JAP89679.1"/>
    </source>
</evidence>
<reference evidence="1" key="1">
    <citation type="submission" date="2015-07" db="EMBL/GenBank/DDBJ databases">
        <title>Adaptation to a free-living lifestyle via gene acquisitions in the diplomonad Trepomonas sp. PC1.</title>
        <authorList>
            <person name="Xu F."/>
            <person name="Jerlstrom-Hultqvist J."/>
            <person name="Kolisko M."/>
            <person name="Simpson A.G.B."/>
            <person name="Roger A.J."/>
            <person name="Svard S.G."/>
            <person name="Andersson J.O."/>
        </authorList>
    </citation>
    <scope>NUCLEOTIDE SEQUENCE</scope>
    <source>
        <strain evidence="1">PC1</strain>
    </source>
</reference>
<sequence>KLANILQQVPKLKYVIYKQQDRVVAKTLTLGVSTDMQVKNLPQSFDFQEIINAIVKDPIQLNSEKMLYQTQEGMFIYLQNQQNDQCQFASLVPIQEINSYIIFGFSKYQIKTNYKLVTTKLINTLNQEKLFQVSVRQYSDVIMEKIQNFNFSFNDEIVFQNQTLPYLQHANKYAQQEYAVLFEFDIKSTNFELYTQFAAQVSPQIYVVIVVNCQNVKLLQATLQKTLYGQQLNFVKSSKQIDTEMYYLMKIPSQLKFKQQWECVNHGFTFDQLNFYFKSTFLTQFLIKLPYFVIVDDRIGVFGLQIHSQKEIILQQKPFVIMLANCKSEQFVKQQRILNQLAERQIQIVIILQNAWGGNMESILKKYNLCPLIQLIFDENNVVSTISQLGQSVFYFNDYYSVNKNLKTLEEVVAYCDVREKQLNVQESQINYQVENYNIQIDKQLMIEQIKK</sequence>
<feature type="non-terminal residue" evidence="1">
    <location>
        <position position="1"/>
    </location>
</feature>
<name>A0A146K2A1_9EUKA</name>
<protein>
    <submittedName>
        <fullName evidence="1">Uncharacterized protein</fullName>
    </submittedName>
</protein>
<gene>
    <name evidence="1" type="ORF">TPC1_30826</name>
</gene>
<accession>A0A146K2A1</accession>
<dbReference type="EMBL" id="GDID01006927">
    <property type="protein sequence ID" value="JAP89679.1"/>
    <property type="molecule type" value="Transcribed_RNA"/>
</dbReference>
<proteinExistence type="predicted"/>
<organism evidence="1">
    <name type="scientific">Trepomonas sp. PC1</name>
    <dbReference type="NCBI Taxonomy" id="1076344"/>
    <lineage>
        <taxon>Eukaryota</taxon>
        <taxon>Metamonada</taxon>
        <taxon>Diplomonadida</taxon>
        <taxon>Hexamitidae</taxon>
        <taxon>Hexamitinae</taxon>
        <taxon>Trepomonas</taxon>
    </lineage>
</organism>
<dbReference type="AlphaFoldDB" id="A0A146K2A1"/>